<dbReference type="SUPFAM" id="SSF51735">
    <property type="entry name" value="NAD(P)-binding Rossmann-fold domains"/>
    <property type="match status" value="1"/>
</dbReference>
<accession>A0A1M6CLY6</accession>
<dbReference type="Pfam" id="PF13561">
    <property type="entry name" value="adh_short_C2"/>
    <property type="match status" value="1"/>
</dbReference>
<comment type="similarity">
    <text evidence="1">Belongs to the short-chain dehydrogenases/reductases (SDR) family.</text>
</comment>
<evidence type="ECO:0000256" key="2">
    <source>
        <dbReference type="ARBA" id="ARBA00023002"/>
    </source>
</evidence>
<organism evidence="3 4">
    <name type="scientific">Shimia gijangensis</name>
    <dbReference type="NCBI Taxonomy" id="1470563"/>
    <lineage>
        <taxon>Bacteria</taxon>
        <taxon>Pseudomonadati</taxon>
        <taxon>Pseudomonadota</taxon>
        <taxon>Alphaproteobacteria</taxon>
        <taxon>Rhodobacterales</taxon>
        <taxon>Roseobacteraceae</taxon>
    </lineage>
</organism>
<keyword evidence="2" id="KW-0560">Oxidoreductase</keyword>
<dbReference type="Gene3D" id="3.40.50.720">
    <property type="entry name" value="NAD(P)-binding Rossmann-like Domain"/>
    <property type="match status" value="1"/>
</dbReference>
<dbReference type="EMBL" id="FQZQ01000002">
    <property type="protein sequence ID" value="SHI62027.1"/>
    <property type="molecule type" value="Genomic_DNA"/>
</dbReference>
<dbReference type="AlphaFoldDB" id="A0A1M6CLY6"/>
<dbReference type="OrthoDB" id="9787486at2"/>
<dbReference type="PRINTS" id="PR00081">
    <property type="entry name" value="GDHRDH"/>
</dbReference>
<dbReference type="PANTHER" id="PTHR43477">
    <property type="entry name" value="DIHYDROANTICAPSIN 7-DEHYDROGENASE"/>
    <property type="match status" value="1"/>
</dbReference>
<dbReference type="InterPro" id="IPR036291">
    <property type="entry name" value="NAD(P)-bd_dom_sf"/>
</dbReference>
<name>A0A1M6CLY6_9RHOB</name>
<dbReference type="RefSeq" id="WP_073248889.1">
    <property type="nucleotide sequence ID" value="NZ_FQZQ01000002.1"/>
</dbReference>
<dbReference type="NCBIfam" id="NF005754">
    <property type="entry name" value="PRK07578.1"/>
    <property type="match status" value="1"/>
</dbReference>
<keyword evidence="4" id="KW-1185">Reference proteome</keyword>
<dbReference type="STRING" id="1470563.SAMN05444000_10298"/>
<evidence type="ECO:0000256" key="1">
    <source>
        <dbReference type="ARBA" id="ARBA00006484"/>
    </source>
</evidence>
<reference evidence="4" key="1">
    <citation type="submission" date="2016-11" db="EMBL/GenBank/DDBJ databases">
        <authorList>
            <person name="Varghese N."/>
            <person name="Submissions S."/>
        </authorList>
    </citation>
    <scope>NUCLEOTIDE SEQUENCE [LARGE SCALE GENOMIC DNA]</scope>
    <source>
        <strain evidence="4">DSM 100564</strain>
    </source>
</reference>
<evidence type="ECO:0000313" key="4">
    <source>
        <dbReference type="Proteomes" id="UP000183982"/>
    </source>
</evidence>
<sequence>MRILVIGASGTIGSAVTDLLSQDHEVVAASRKGEVSVDLSNAASILSMYDKVGKVDSVISTAGSGAFGPLDALSDEDFTFGLGNKLMGQINLVRFGRDYVRDNGSIVLTSGILADHPNTNSVLLTTLNSAVEGFARAAALGLPRGLRVNAVSPPLVRETAIKMGWGNGGVPASEVAKLYQMAALEPVSGQVAKFG</sequence>
<dbReference type="CDD" id="cd11731">
    <property type="entry name" value="Lin1944_like_SDR_c"/>
    <property type="match status" value="1"/>
</dbReference>
<gene>
    <name evidence="3" type="ORF">SAMN05444000_10298</name>
</gene>
<protein>
    <submittedName>
        <fullName evidence="3">NAD(P)-dependent dehydrogenase, short-chain alcohol dehydrogenase family</fullName>
    </submittedName>
</protein>
<dbReference type="InterPro" id="IPR002347">
    <property type="entry name" value="SDR_fam"/>
</dbReference>
<dbReference type="GO" id="GO:0016491">
    <property type="term" value="F:oxidoreductase activity"/>
    <property type="evidence" value="ECO:0007669"/>
    <property type="project" value="UniProtKB-KW"/>
</dbReference>
<dbReference type="InterPro" id="IPR051122">
    <property type="entry name" value="SDR_DHRS6-like"/>
</dbReference>
<evidence type="ECO:0000313" key="3">
    <source>
        <dbReference type="EMBL" id="SHI62027.1"/>
    </source>
</evidence>
<dbReference type="Proteomes" id="UP000183982">
    <property type="component" value="Unassembled WGS sequence"/>
</dbReference>
<dbReference type="PANTHER" id="PTHR43477:SF1">
    <property type="entry name" value="DIHYDROANTICAPSIN 7-DEHYDROGENASE"/>
    <property type="match status" value="1"/>
</dbReference>
<proteinExistence type="inferred from homology"/>